<evidence type="ECO:0000256" key="2">
    <source>
        <dbReference type="ARBA" id="ARBA00004613"/>
    </source>
</evidence>
<dbReference type="InterPro" id="IPR017853">
    <property type="entry name" value="GH"/>
</dbReference>
<dbReference type="InterPro" id="IPR045321">
    <property type="entry name" value="Cts1-like"/>
</dbReference>
<organism evidence="16 17">
    <name type="scientific">Zingiber officinale</name>
    <name type="common">Ginger</name>
    <name type="synonym">Amomum zingiber</name>
    <dbReference type="NCBI Taxonomy" id="94328"/>
    <lineage>
        <taxon>Eukaryota</taxon>
        <taxon>Viridiplantae</taxon>
        <taxon>Streptophyta</taxon>
        <taxon>Embryophyta</taxon>
        <taxon>Tracheophyta</taxon>
        <taxon>Spermatophyta</taxon>
        <taxon>Magnoliopsida</taxon>
        <taxon>Liliopsida</taxon>
        <taxon>Zingiberales</taxon>
        <taxon>Zingiberaceae</taxon>
        <taxon>Zingiber</taxon>
    </lineage>
</organism>
<protein>
    <recommendedName>
        <fullName evidence="4">chitinase</fullName>
        <ecNumber evidence="4">3.2.1.14</ecNumber>
    </recommendedName>
</protein>
<evidence type="ECO:0000256" key="1">
    <source>
        <dbReference type="ARBA" id="ARBA00000822"/>
    </source>
</evidence>
<dbReference type="EC" id="3.2.1.14" evidence="4"/>
<keyword evidence="12" id="KW-0624">Polysaccharide degradation</keyword>
<dbReference type="Proteomes" id="UP000734854">
    <property type="component" value="Unassembled WGS sequence"/>
</dbReference>
<dbReference type="PROSITE" id="PS51910">
    <property type="entry name" value="GH18_2"/>
    <property type="match status" value="1"/>
</dbReference>
<feature type="signal peptide" evidence="14">
    <location>
        <begin position="1"/>
        <end position="23"/>
    </location>
</feature>
<dbReference type="CDD" id="cd02877">
    <property type="entry name" value="GH18_hevamine_XipI_class_III"/>
    <property type="match status" value="1"/>
</dbReference>
<dbReference type="Pfam" id="PF00704">
    <property type="entry name" value="Glyco_hydro_18"/>
    <property type="match status" value="1"/>
</dbReference>
<comment type="similarity">
    <text evidence="3">Belongs to the glycosyl hydrolase 18 family. Chitinase class II subfamily.</text>
</comment>
<evidence type="ECO:0000313" key="17">
    <source>
        <dbReference type="Proteomes" id="UP000734854"/>
    </source>
</evidence>
<name>A0A8J5FUR3_ZINOF</name>
<dbReference type="FunFam" id="3.20.20.80:FF:000015">
    <property type="entry name" value="Acidic endochitinase SE2"/>
    <property type="match status" value="1"/>
</dbReference>
<dbReference type="GO" id="GO:0005576">
    <property type="term" value="C:extracellular region"/>
    <property type="evidence" value="ECO:0007669"/>
    <property type="project" value="UniProtKB-SubCell"/>
</dbReference>
<evidence type="ECO:0000256" key="10">
    <source>
        <dbReference type="ARBA" id="ARBA00023277"/>
    </source>
</evidence>
<evidence type="ECO:0000256" key="3">
    <source>
        <dbReference type="ARBA" id="ARBA00009121"/>
    </source>
</evidence>
<evidence type="ECO:0000256" key="12">
    <source>
        <dbReference type="ARBA" id="ARBA00023326"/>
    </source>
</evidence>
<evidence type="ECO:0000256" key="4">
    <source>
        <dbReference type="ARBA" id="ARBA00012729"/>
    </source>
</evidence>
<evidence type="ECO:0000256" key="11">
    <source>
        <dbReference type="ARBA" id="ARBA00023295"/>
    </source>
</evidence>
<comment type="subcellular location">
    <subcellularLocation>
        <location evidence="2">Secreted</location>
    </subcellularLocation>
</comment>
<gene>
    <name evidence="16" type="ORF">ZIOFF_052531</name>
</gene>
<reference evidence="16 17" key="1">
    <citation type="submission" date="2020-08" db="EMBL/GenBank/DDBJ databases">
        <title>Plant Genome Project.</title>
        <authorList>
            <person name="Zhang R.-G."/>
        </authorList>
    </citation>
    <scope>NUCLEOTIDE SEQUENCE [LARGE SCALE GENOMIC DNA]</scope>
    <source>
        <tissue evidence="16">Rhizome</tissue>
    </source>
</reference>
<comment type="catalytic activity">
    <reaction evidence="1">
        <text>Random endo-hydrolysis of N-acetyl-beta-D-glucosaminide (1-&gt;4)-beta-linkages in chitin and chitodextrins.</text>
        <dbReference type="EC" id="3.2.1.14"/>
    </reaction>
</comment>
<dbReference type="PANTHER" id="PTHR45708">
    <property type="entry name" value="ENDOCHITINASE"/>
    <property type="match status" value="1"/>
</dbReference>
<evidence type="ECO:0000256" key="6">
    <source>
        <dbReference type="ARBA" id="ARBA00022729"/>
    </source>
</evidence>
<keyword evidence="9" id="KW-1015">Disulfide bond</keyword>
<keyword evidence="7 13" id="KW-0378">Hydrolase</keyword>
<comment type="caution">
    <text evidence="16">The sequence shown here is derived from an EMBL/GenBank/DDBJ whole genome shotgun (WGS) entry which is preliminary data.</text>
</comment>
<keyword evidence="8" id="KW-0146">Chitin degradation</keyword>
<dbReference type="Gene3D" id="3.20.20.80">
    <property type="entry name" value="Glycosidases"/>
    <property type="match status" value="1"/>
</dbReference>
<keyword evidence="17" id="KW-1185">Reference proteome</keyword>
<evidence type="ECO:0000256" key="9">
    <source>
        <dbReference type="ARBA" id="ARBA00023157"/>
    </source>
</evidence>
<feature type="chain" id="PRO_5035267240" description="chitinase" evidence="14">
    <location>
        <begin position="24"/>
        <end position="484"/>
    </location>
</feature>
<dbReference type="SUPFAM" id="SSF51445">
    <property type="entry name" value="(Trans)glycosidases"/>
    <property type="match status" value="1"/>
</dbReference>
<evidence type="ECO:0000256" key="13">
    <source>
        <dbReference type="RuleBase" id="RU000489"/>
    </source>
</evidence>
<proteinExistence type="inferred from homology"/>
<keyword evidence="11 13" id="KW-0326">Glycosidase</keyword>
<dbReference type="GO" id="GO:0000272">
    <property type="term" value="P:polysaccharide catabolic process"/>
    <property type="evidence" value="ECO:0007669"/>
    <property type="project" value="UniProtKB-KW"/>
</dbReference>
<dbReference type="PROSITE" id="PS01095">
    <property type="entry name" value="GH18_1"/>
    <property type="match status" value="1"/>
</dbReference>
<evidence type="ECO:0000256" key="14">
    <source>
        <dbReference type="SAM" id="SignalP"/>
    </source>
</evidence>
<evidence type="ECO:0000256" key="7">
    <source>
        <dbReference type="ARBA" id="ARBA00022801"/>
    </source>
</evidence>
<feature type="domain" description="GH18" evidence="15">
    <location>
        <begin position="24"/>
        <end position="309"/>
    </location>
</feature>
<dbReference type="InterPro" id="IPR050542">
    <property type="entry name" value="Glycosyl_Hydrlase18_Chitinase"/>
</dbReference>
<evidence type="ECO:0000256" key="5">
    <source>
        <dbReference type="ARBA" id="ARBA00022525"/>
    </source>
</evidence>
<accession>A0A8J5FUR3</accession>
<dbReference type="PANTHER" id="PTHR45708:SF22">
    <property type="entry name" value="ACIDIC ENDOCHITINASE"/>
    <property type="match status" value="1"/>
</dbReference>
<evidence type="ECO:0000256" key="8">
    <source>
        <dbReference type="ARBA" id="ARBA00023024"/>
    </source>
</evidence>
<dbReference type="GO" id="GO:0006032">
    <property type="term" value="P:chitin catabolic process"/>
    <property type="evidence" value="ECO:0007669"/>
    <property type="project" value="UniProtKB-KW"/>
</dbReference>
<dbReference type="EMBL" id="JACMSC010000014">
    <property type="protein sequence ID" value="KAG6491195.1"/>
    <property type="molecule type" value="Genomic_DNA"/>
</dbReference>
<evidence type="ECO:0000259" key="15">
    <source>
        <dbReference type="PROSITE" id="PS51910"/>
    </source>
</evidence>
<sequence length="484" mass="51250">MASSSHLLLIALLLPALPAFSNAGKIAVYWGQNGNEGTLAEACNTDLYGYVILAFLTTFGNGQTPVLNLAGHCDPPSGTCRGLSSEIRQCRSKGIKVLLSLGGAVGSYSLSSSDDAKTVARYLWDNYLGGSSSSRPLGDEALDGIDFDIEHGSPNHYGELAQSLVDLGNQTGTKVYLSAAPQCPFPDRLLGPALRAVTFDYVWVQFYNNPSCDYSSGVNGVASAWSTWTSSFKNSTVFLGLPASENAAGSGYITPENLISKVLPAIKPLWPNYGGIMLWNRYFDRISGYSIIVGPYVLSDQIDKSNSVPQIDKANSLNGGGVARGGKKKGFAGFAVFAGFATASPLLPPSSPATAPAVSCRPFSPPHDSAARLFPSPHSSAMDSSCYRSRCRKHIVTVAVASSGHRRRLLRLPPPGNCHSRLHALPPPPCAAASGLHHQRRCLCPLLFTHIATPSSGSRSLAVASSGYCHPRTPPSPLANLWLS</sequence>
<dbReference type="InterPro" id="IPR001579">
    <property type="entry name" value="Glyco_hydro_18_chit_AS"/>
</dbReference>
<keyword evidence="10" id="KW-0119">Carbohydrate metabolism</keyword>
<keyword evidence="5" id="KW-0964">Secreted</keyword>
<dbReference type="AlphaFoldDB" id="A0A8J5FUR3"/>
<evidence type="ECO:0000313" key="16">
    <source>
        <dbReference type="EMBL" id="KAG6491195.1"/>
    </source>
</evidence>
<dbReference type="GO" id="GO:0008843">
    <property type="term" value="F:endochitinase activity"/>
    <property type="evidence" value="ECO:0007669"/>
    <property type="project" value="UniProtKB-EC"/>
</dbReference>
<keyword evidence="6 14" id="KW-0732">Signal</keyword>
<dbReference type="InterPro" id="IPR001223">
    <property type="entry name" value="Glyco_hydro18_cat"/>
</dbReference>